<gene>
    <name evidence="12" type="ORF">S01H1_22195</name>
</gene>
<dbReference type="Pfam" id="PF07973">
    <property type="entry name" value="tRNA_SAD"/>
    <property type="match status" value="1"/>
</dbReference>
<proteinExistence type="inferred from homology"/>
<comment type="similarity">
    <text evidence="1">Belongs to the class-II aminoacyl-tRNA synthetase family.</text>
</comment>
<dbReference type="EC" id="6.1.1.7" evidence="2"/>
<dbReference type="SUPFAM" id="SSF55186">
    <property type="entry name" value="ThrRS/AlaRS common domain"/>
    <property type="match status" value="1"/>
</dbReference>
<protein>
    <recommendedName>
        <fullName evidence="2">alanine--tRNA ligase</fullName>
        <ecNumber evidence="2">6.1.1.7</ecNumber>
    </recommendedName>
</protein>
<keyword evidence="8" id="KW-0648">Protein biosynthesis</keyword>
<evidence type="ECO:0000256" key="5">
    <source>
        <dbReference type="ARBA" id="ARBA00022741"/>
    </source>
</evidence>
<accession>X0U0D5</accession>
<keyword evidence="5" id="KW-0547">Nucleotide-binding</keyword>
<reference evidence="12" key="1">
    <citation type="journal article" date="2014" name="Front. Microbiol.">
        <title>High frequency of phylogenetically diverse reductive dehalogenase-homologous genes in deep subseafloor sedimentary metagenomes.</title>
        <authorList>
            <person name="Kawai M."/>
            <person name="Futagami T."/>
            <person name="Toyoda A."/>
            <person name="Takaki Y."/>
            <person name="Nishi S."/>
            <person name="Hori S."/>
            <person name="Arai W."/>
            <person name="Tsubouchi T."/>
            <person name="Morono Y."/>
            <person name="Uchiyama I."/>
            <person name="Ito T."/>
            <person name="Fujiyama A."/>
            <person name="Inagaki F."/>
            <person name="Takami H."/>
        </authorList>
    </citation>
    <scope>NUCLEOTIDE SEQUENCE</scope>
    <source>
        <strain evidence="12">Expedition CK06-06</strain>
    </source>
</reference>
<evidence type="ECO:0000256" key="8">
    <source>
        <dbReference type="ARBA" id="ARBA00022917"/>
    </source>
</evidence>
<evidence type="ECO:0000256" key="3">
    <source>
        <dbReference type="ARBA" id="ARBA00022555"/>
    </source>
</evidence>
<dbReference type="PANTHER" id="PTHR11777">
    <property type="entry name" value="ALANYL-TRNA SYNTHETASE"/>
    <property type="match status" value="1"/>
</dbReference>
<dbReference type="InterPro" id="IPR012947">
    <property type="entry name" value="tRNA_SAD"/>
</dbReference>
<dbReference type="GO" id="GO:0006419">
    <property type="term" value="P:alanyl-tRNA aminoacylation"/>
    <property type="evidence" value="ECO:0007669"/>
    <property type="project" value="InterPro"/>
</dbReference>
<dbReference type="GO" id="GO:0004813">
    <property type="term" value="F:alanine-tRNA ligase activity"/>
    <property type="evidence" value="ECO:0007669"/>
    <property type="project" value="UniProtKB-EC"/>
</dbReference>
<feature type="non-terminal residue" evidence="12">
    <location>
        <position position="216"/>
    </location>
</feature>
<dbReference type="SMART" id="SM00863">
    <property type="entry name" value="tRNA_SAD"/>
    <property type="match status" value="1"/>
</dbReference>
<keyword evidence="10" id="KW-0175">Coiled coil</keyword>
<organism evidence="12">
    <name type="scientific">marine sediment metagenome</name>
    <dbReference type="NCBI Taxonomy" id="412755"/>
    <lineage>
        <taxon>unclassified sequences</taxon>
        <taxon>metagenomes</taxon>
        <taxon>ecological metagenomes</taxon>
    </lineage>
</organism>
<dbReference type="Gene3D" id="3.10.310.40">
    <property type="match status" value="1"/>
</dbReference>
<evidence type="ECO:0000256" key="10">
    <source>
        <dbReference type="SAM" id="Coils"/>
    </source>
</evidence>
<dbReference type="FunFam" id="3.30.980.10:FF:000004">
    <property type="entry name" value="Alanine--tRNA ligase, cytoplasmic"/>
    <property type="match status" value="1"/>
</dbReference>
<sequence>REKIAEDEPIVCRVMPRDKAEKLGAIALFGEKYGSEVRVVAIGAEDESRLSEAFSKEFCGGTHCDNTGQIGGFKIIREESISAGVRRITALTGEKLTEFLEKRSEIIDELCKTLKVPAEEIVDRVEKLTEENKKLTKQLKSASKQTGVDVIAEAKKLLEKCEKLGETSVVVGRLSATSVEQARSAVDMVKKKAKSAAIVLGFDDDGKAALLAALTD</sequence>
<comment type="caution">
    <text evidence="12">The sequence shown here is derived from an EMBL/GenBank/DDBJ whole genome shotgun (WGS) entry which is preliminary data.</text>
</comment>
<dbReference type="EMBL" id="BARS01012472">
    <property type="protein sequence ID" value="GAF99283.1"/>
    <property type="molecule type" value="Genomic_DNA"/>
</dbReference>
<feature type="non-terminal residue" evidence="12">
    <location>
        <position position="1"/>
    </location>
</feature>
<dbReference type="PROSITE" id="PS50860">
    <property type="entry name" value="AA_TRNA_LIGASE_II_ALA"/>
    <property type="match status" value="1"/>
</dbReference>
<keyword evidence="9" id="KW-0030">Aminoacyl-tRNA synthetase</keyword>
<name>X0U0D5_9ZZZZ</name>
<dbReference type="PANTHER" id="PTHR11777:SF9">
    <property type="entry name" value="ALANINE--TRNA LIGASE, CYTOPLASMIC"/>
    <property type="match status" value="1"/>
</dbReference>
<evidence type="ECO:0000256" key="1">
    <source>
        <dbReference type="ARBA" id="ARBA00008226"/>
    </source>
</evidence>
<dbReference type="GO" id="GO:0002161">
    <property type="term" value="F:aminoacyl-tRNA deacylase activity"/>
    <property type="evidence" value="ECO:0007669"/>
    <property type="project" value="TreeGrafter"/>
</dbReference>
<keyword evidence="6" id="KW-0067">ATP-binding</keyword>
<feature type="domain" description="Alanyl-transfer RNA synthetases family profile" evidence="11">
    <location>
        <begin position="1"/>
        <end position="102"/>
    </location>
</feature>
<evidence type="ECO:0000256" key="9">
    <source>
        <dbReference type="ARBA" id="ARBA00023146"/>
    </source>
</evidence>
<dbReference type="AlphaFoldDB" id="X0U0D5"/>
<evidence type="ECO:0000256" key="6">
    <source>
        <dbReference type="ARBA" id="ARBA00022840"/>
    </source>
</evidence>
<keyword evidence="3" id="KW-0820">tRNA-binding</keyword>
<dbReference type="Gene3D" id="6.10.250.550">
    <property type="match status" value="1"/>
</dbReference>
<dbReference type="InterPro" id="IPR050058">
    <property type="entry name" value="Ala-tRNA_ligase"/>
</dbReference>
<dbReference type="GO" id="GO:0000049">
    <property type="term" value="F:tRNA binding"/>
    <property type="evidence" value="ECO:0007669"/>
    <property type="project" value="UniProtKB-KW"/>
</dbReference>
<evidence type="ECO:0000256" key="7">
    <source>
        <dbReference type="ARBA" id="ARBA00022884"/>
    </source>
</evidence>
<evidence type="ECO:0000256" key="4">
    <source>
        <dbReference type="ARBA" id="ARBA00022598"/>
    </source>
</evidence>
<evidence type="ECO:0000256" key="2">
    <source>
        <dbReference type="ARBA" id="ARBA00013168"/>
    </source>
</evidence>
<dbReference type="InterPro" id="IPR018163">
    <property type="entry name" value="Thr/Ala-tRNA-synth_IIc_edit"/>
</dbReference>
<keyword evidence="7" id="KW-0694">RNA-binding</keyword>
<evidence type="ECO:0000313" key="12">
    <source>
        <dbReference type="EMBL" id="GAF99283.1"/>
    </source>
</evidence>
<dbReference type="InterPro" id="IPR018165">
    <property type="entry name" value="Ala-tRNA-synth_IIc_core"/>
</dbReference>
<keyword evidence="4" id="KW-0436">Ligase</keyword>
<dbReference type="GO" id="GO:0005524">
    <property type="term" value="F:ATP binding"/>
    <property type="evidence" value="ECO:0007669"/>
    <property type="project" value="UniProtKB-KW"/>
</dbReference>
<evidence type="ECO:0000259" key="11">
    <source>
        <dbReference type="PROSITE" id="PS50860"/>
    </source>
</evidence>
<dbReference type="Gene3D" id="3.30.980.10">
    <property type="entry name" value="Threonyl-trna Synthetase, Chain A, domain 2"/>
    <property type="match status" value="1"/>
</dbReference>
<feature type="coiled-coil region" evidence="10">
    <location>
        <begin position="118"/>
        <end position="145"/>
    </location>
</feature>